<feature type="compositionally biased region" description="Low complexity" evidence="8">
    <location>
        <begin position="23"/>
        <end position="33"/>
    </location>
</feature>
<organism evidence="9 10">
    <name type="scientific">Naumovozyma dairenensis (strain ATCC 10597 / BCRC 20456 / CBS 421 / NBRC 0211 / NRRL Y-12639)</name>
    <name type="common">Saccharomyces dairenensis</name>
    <dbReference type="NCBI Taxonomy" id="1071378"/>
    <lineage>
        <taxon>Eukaryota</taxon>
        <taxon>Fungi</taxon>
        <taxon>Dikarya</taxon>
        <taxon>Ascomycota</taxon>
        <taxon>Saccharomycotina</taxon>
        <taxon>Saccharomycetes</taxon>
        <taxon>Saccharomycetales</taxon>
        <taxon>Saccharomycetaceae</taxon>
        <taxon>Naumovozyma</taxon>
    </lineage>
</organism>
<keyword evidence="6" id="KW-0539">Nucleus</keyword>
<comment type="similarity">
    <text evidence="2">Belongs to the SLX9 family.</text>
</comment>
<dbReference type="AlphaFoldDB" id="G0WDQ6"/>
<comment type="function">
    <text evidence="7">Involved in ribosome biogenesis. Required for normal pre-rRNA processing in internal transcribed spacer 1 (ITS1). May be involved in the movements of the replication forks.</text>
</comment>
<dbReference type="KEGG" id="ndi:NDAI_0G01410"/>
<accession>G0WDQ6</accession>
<dbReference type="OrthoDB" id="4068648at2759"/>
<dbReference type="GO" id="GO:0032040">
    <property type="term" value="C:small-subunit processome"/>
    <property type="evidence" value="ECO:0007669"/>
    <property type="project" value="EnsemblFungi"/>
</dbReference>
<evidence type="ECO:0000256" key="7">
    <source>
        <dbReference type="ARBA" id="ARBA00025083"/>
    </source>
</evidence>
<evidence type="ECO:0000256" key="5">
    <source>
        <dbReference type="ARBA" id="ARBA00022517"/>
    </source>
</evidence>
<keyword evidence="5" id="KW-0690">Ribosome biogenesis</keyword>
<sequence length="217" mass="24958">MVAKKRNTLRNKASQKLLLTTASSSSSSPIISSNDQDVRGSISELPPDPKAYLHQARESKKDKQLNKQLSFLSKMKSKSTGKESNFDGISKSSIRRRKRKLRDDLKPKMEDLLTSLAQEQDLKEHVRNNQRQRDDRRGHDVLCQPKLLNLLSMRNYTNMNEPGSVIIKKNQPNIRNQKGAKALSQLESKRFTQVLTNQTFQQNPFASLREIIKMQKR</sequence>
<keyword evidence="10" id="KW-1185">Reference proteome</keyword>
<dbReference type="GO" id="GO:0030688">
    <property type="term" value="C:preribosome, small subunit precursor"/>
    <property type="evidence" value="ECO:0007669"/>
    <property type="project" value="EnsemblFungi"/>
</dbReference>
<dbReference type="HOGENOM" id="CLU_1372424_0_0_1"/>
<evidence type="ECO:0000256" key="4">
    <source>
        <dbReference type="ARBA" id="ARBA00021321"/>
    </source>
</evidence>
<comment type="subcellular location">
    <subcellularLocation>
        <location evidence="1">Nucleus</location>
        <location evidence="1">Nucleolus</location>
    </subcellularLocation>
</comment>
<feature type="region of interest" description="Disordered" evidence="8">
    <location>
        <begin position="1"/>
        <end position="49"/>
    </location>
</feature>
<evidence type="ECO:0000256" key="2">
    <source>
        <dbReference type="ARBA" id="ARBA00011022"/>
    </source>
</evidence>
<dbReference type="STRING" id="1071378.G0WDQ6"/>
<dbReference type="GO" id="GO:0000462">
    <property type="term" value="P:maturation of SSU-rRNA from tricistronic rRNA transcript (SSU-rRNA, 5.8S rRNA, LSU-rRNA)"/>
    <property type="evidence" value="ECO:0007669"/>
    <property type="project" value="EnsemblFungi"/>
</dbReference>
<dbReference type="OMA" id="PKAYLHQ"/>
<dbReference type="GO" id="GO:0051880">
    <property type="term" value="F:G-quadruplex DNA binding"/>
    <property type="evidence" value="ECO:0007669"/>
    <property type="project" value="EnsemblFungi"/>
</dbReference>
<evidence type="ECO:0000256" key="6">
    <source>
        <dbReference type="ARBA" id="ARBA00023242"/>
    </source>
</evidence>
<evidence type="ECO:0000256" key="3">
    <source>
        <dbReference type="ARBA" id="ARBA00011523"/>
    </source>
</evidence>
<dbReference type="Pfam" id="PF15341">
    <property type="entry name" value="SLX9"/>
    <property type="match status" value="1"/>
</dbReference>
<dbReference type="GeneID" id="11497313"/>
<feature type="compositionally biased region" description="Polar residues" evidence="8">
    <location>
        <begin position="10"/>
        <end position="22"/>
    </location>
</feature>
<dbReference type="Proteomes" id="UP000000689">
    <property type="component" value="Chromosome 7"/>
</dbReference>
<protein>
    <recommendedName>
        <fullName evidence="4">Ribosome biogenesis protein SLX9</fullName>
    </recommendedName>
</protein>
<reference evidence="9 10" key="1">
    <citation type="journal article" date="2011" name="Proc. Natl. Acad. Sci. U.S.A.">
        <title>Evolutionary erosion of yeast sex chromosomes by mating-type switching accidents.</title>
        <authorList>
            <person name="Gordon J.L."/>
            <person name="Armisen D."/>
            <person name="Proux-Wera E."/>
            <person name="Oheigeartaigh S.S."/>
            <person name="Byrne K.P."/>
            <person name="Wolfe K.H."/>
        </authorList>
    </citation>
    <scope>NUCLEOTIDE SEQUENCE [LARGE SCALE GENOMIC DNA]</scope>
    <source>
        <strain evidence="10">ATCC 10597 / BCRC 20456 / CBS 421 / NBRC 0211 / NRRL Y-12639</strain>
    </source>
</reference>
<dbReference type="eggNOG" id="ENOG502S2IS">
    <property type="taxonomic scope" value="Eukaryota"/>
</dbReference>
<proteinExistence type="inferred from homology"/>
<dbReference type="EMBL" id="HE580273">
    <property type="protein sequence ID" value="CCD25917.2"/>
    <property type="molecule type" value="Genomic_DNA"/>
</dbReference>
<dbReference type="RefSeq" id="XP_003671160.2">
    <property type="nucleotide sequence ID" value="XM_003671112.2"/>
</dbReference>
<dbReference type="GO" id="GO:0000056">
    <property type="term" value="P:ribosomal small subunit export from nucleus"/>
    <property type="evidence" value="ECO:0007669"/>
    <property type="project" value="EnsemblFungi"/>
</dbReference>
<dbReference type="InterPro" id="IPR028160">
    <property type="entry name" value="Slx9-like"/>
</dbReference>
<name>G0WDQ6_NAUDC</name>
<dbReference type="GO" id="GO:0030686">
    <property type="term" value="C:90S preribosome"/>
    <property type="evidence" value="ECO:0007669"/>
    <property type="project" value="EnsemblFungi"/>
</dbReference>
<gene>
    <name evidence="9" type="primary">NDAI0G01410</name>
    <name evidence="9" type="ordered locus">NDAI_0G01410</name>
</gene>
<evidence type="ECO:0000256" key="1">
    <source>
        <dbReference type="ARBA" id="ARBA00004604"/>
    </source>
</evidence>
<feature type="region of interest" description="Disordered" evidence="8">
    <location>
        <begin position="73"/>
        <end position="105"/>
    </location>
</feature>
<evidence type="ECO:0000256" key="8">
    <source>
        <dbReference type="SAM" id="MobiDB-lite"/>
    </source>
</evidence>
<evidence type="ECO:0000313" key="10">
    <source>
        <dbReference type="Proteomes" id="UP000000689"/>
    </source>
</evidence>
<evidence type="ECO:0000313" key="9">
    <source>
        <dbReference type="EMBL" id="CCD25917.2"/>
    </source>
</evidence>
<comment type="subunit">
    <text evidence="3">Interacts with the 35S, 23S and 20S pre-rRNAs and with the U3 snoRNA.</text>
</comment>